<dbReference type="EMBL" id="BAAFJT010000005">
    <property type="protein sequence ID" value="GAB0190679.1"/>
    <property type="molecule type" value="Genomic_DNA"/>
</dbReference>
<feature type="repeat" description="TPR" evidence="3">
    <location>
        <begin position="310"/>
        <end position="343"/>
    </location>
</feature>
<dbReference type="SMART" id="SM00028">
    <property type="entry name" value="TPR"/>
    <property type="match status" value="11"/>
</dbReference>
<feature type="repeat" description="TPR" evidence="3">
    <location>
        <begin position="431"/>
        <end position="464"/>
    </location>
</feature>
<dbReference type="Pfam" id="PF12895">
    <property type="entry name" value="ANAPC3"/>
    <property type="match status" value="1"/>
</dbReference>
<dbReference type="Gene3D" id="1.25.40.10">
    <property type="entry name" value="Tetratricopeptide repeat domain"/>
    <property type="match status" value="5"/>
</dbReference>
<keyword evidence="4" id="KW-0175">Coiled coil</keyword>
<evidence type="ECO:0000313" key="5">
    <source>
        <dbReference type="EMBL" id="GAB0190679.1"/>
    </source>
</evidence>
<dbReference type="SUPFAM" id="SSF48452">
    <property type="entry name" value="TPR-like"/>
    <property type="match status" value="2"/>
</dbReference>
<sequence>MWVSGIWICWFDETFPPSGTASEESDTELLKGTETVDCKEANLQIELVDSIQPVLLEGATVSIEDLEEEVRRLTELIEKEEHSSAFHYCRRGAIQRKLGKLKSAMDDLEKCFQYNPKRTDALMKHGIHFFDHSVLTIAIQDFTAVIKEDPSNAQASSVIFAYLNIGLILLLHLNQYYEAIQQFTNAIEIDPLSVQAYVCRAQAYQKAYMSRAAYYGSKGRYSKAILNCNEAIKILPDSVQAYFYRGTLKYQNKTFKAAIEDLSKTIDLNKTCILAYYNRAICYYQIKDFRKALKDYGILLLLELNEEIAFKVLINRGLLYMELGDYASACEDFKEANILSPDDSQIFHTMGICYHRLHEFKEAVRSFDQVLKLDPVSVDAYVGRGNSYMENGHEAGCKQAQKDFLRAIHLNPKCIKARICLGYNLQLTTTAPLLTNRGVINQLMGYLPCAMKDYQQAISVDPNYALAYFNAANIYFHNRQFSQPNDALMYKFRADIRGKLGFNKEAVEDYKQAISIQEQIDDM</sequence>
<evidence type="ECO:0000256" key="2">
    <source>
        <dbReference type="ARBA" id="ARBA00022803"/>
    </source>
</evidence>
<comment type="caution">
    <text evidence="5">The sequence shown here is derived from an EMBL/GenBank/DDBJ whole genome shotgun (WGS) entry which is preliminary data.</text>
</comment>
<feature type="coiled-coil region" evidence="4">
    <location>
        <begin position="56"/>
        <end position="83"/>
    </location>
</feature>
<dbReference type="InterPro" id="IPR013105">
    <property type="entry name" value="TPR_2"/>
</dbReference>
<dbReference type="AlphaFoldDB" id="A0ABC9WZ21"/>
<feature type="repeat" description="TPR" evidence="3">
    <location>
        <begin position="344"/>
        <end position="377"/>
    </location>
</feature>
<evidence type="ECO:0000256" key="1">
    <source>
        <dbReference type="ARBA" id="ARBA00022737"/>
    </source>
</evidence>
<name>A0ABC9WZ21_GRUJA</name>
<dbReference type="InterPro" id="IPR019734">
    <property type="entry name" value="TPR_rpt"/>
</dbReference>
<dbReference type="Proteomes" id="UP001623348">
    <property type="component" value="Unassembled WGS sequence"/>
</dbReference>
<proteinExistence type="predicted"/>
<dbReference type="Pfam" id="PF13432">
    <property type="entry name" value="TPR_16"/>
    <property type="match status" value="1"/>
</dbReference>
<organism evidence="5 6">
    <name type="scientific">Grus japonensis</name>
    <name type="common">Japanese crane</name>
    <name type="synonym">Red-crowned crane</name>
    <dbReference type="NCBI Taxonomy" id="30415"/>
    <lineage>
        <taxon>Eukaryota</taxon>
        <taxon>Metazoa</taxon>
        <taxon>Chordata</taxon>
        <taxon>Craniata</taxon>
        <taxon>Vertebrata</taxon>
        <taxon>Euteleostomi</taxon>
        <taxon>Archelosauria</taxon>
        <taxon>Archosauria</taxon>
        <taxon>Dinosauria</taxon>
        <taxon>Saurischia</taxon>
        <taxon>Theropoda</taxon>
        <taxon>Coelurosauria</taxon>
        <taxon>Aves</taxon>
        <taxon>Neognathae</taxon>
        <taxon>Neoaves</taxon>
        <taxon>Gruiformes</taxon>
        <taxon>Gruidae</taxon>
        <taxon>Grus</taxon>
    </lineage>
</organism>
<dbReference type="PANTHER" id="PTHR44858:SF1">
    <property type="entry name" value="UDP-N-ACETYLGLUCOSAMINE--PEPTIDE N-ACETYLGLUCOSAMINYLTRANSFERASE SPINDLY-RELATED"/>
    <property type="match status" value="1"/>
</dbReference>
<feature type="repeat" description="TPR" evidence="3">
    <location>
        <begin position="85"/>
        <end position="118"/>
    </location>
</feature>
<dbReference type="Pfam" id="PF13181">
    <property type="entry name" value="TPR_8"/>
    <property type="match status" value="2"/>
</dbReference>
<evidence type="ECO:0000313" key="6">
    <source>
        <dbReference type="Proteomes" id="UP001623348"/>
    </source>
</evidence>
<keyword evidence="6" id="KW-1185">Reference proteome</keyword>
<evidence type="ECO:0000256" key="4">
    <source>
        <dbReference type="SAM" id="Coils"/>
    </source>
</evidence>
<keyword evidence="1" id="KW-0677">Repeat</keyword>
<dbReference type="PANTHER" id="PTHR44858">
    <property type="entry name" value="TETRATRICOPEPTIDE REPEAT PROTEIN 6"/>
    <property type="match status" value="1"/>
</dbReference>
<accession>A0ABC9WZ21</accession>
<dbReference type="Pfam" id="PF13414">
    <property type="entry name" value="TPR_11"/>
    <property type="match status" value="1"/>
</dbReference>
<keyword evidence="2 3" id="KW-0802">TPR repeat</keyword>
<feature type="repeat" description="TPR" evidence="3">
    <location>
        <begin position="205"/>
        <end position="238"/>
    </location>
</feature>
<dbReference type="InterPro" id="IPR011990">
    <property type="entry name" value="TPR-like_helical_dom_sf"/>
</dbReference>
<evidence type="ECO:0000256" key="3">
    <source>
        <dbReference type="PROSITE-ProRule" id="PRU00339"/>
    </source>
</evidence>
<dbReference type="InterPro" id="IPR050498">
    <property type="entry name" value="Ycf3"/>
</dbReference>
<dbReference type="Pfam" id="PF07719">
    <property type="entry name" value="TPR_2"/>
    <property type="match status" value="1"/>
</dbReference>
<protein>
    <submittedName>
        <fullName evidence="5">Tetratricopeptide repeat protein 6</fullName>
    </submittedName>
</protein>
<dbReference type="PROSITE" id="PS50293">
    <property type="entry name" value="TPR_REGION"/>
    <property type="match status" value="1"/>
</dbReference>
<gene>
    <name evidence="5" type="ORF">GRJ2_001533200</name>
</gene>
<dbReference type="PROSITE" id="PS50005">
    <property type="entry name" value="TPR"/>
    <property type="match status" value="5"/>
</dbReference>
<reference evidence="5 6" key="1">
    <citation type="submission" date="2024-06" db="EMBL/GenBank/DDBJ databases">
        <title>The draft genome of Grus japonensis, version 3.</title>
        <authorList>
            <person name="Nabeshima K."/>
            <person name="Suzuki S."/>
            <person name="Onuma M."/>
        </authorList>
    </citation>
    <scope>NUCLEOTIDE SEQUENCE [LARGE SCALE GENOMIC DNA]</scope>
    <source>
        <strain evidence="5 6">451A</strain>
    </source>
</reference>